<name>A0ABP3IQH8_9ACTN</name>
<evidence type="ECO:0000259" key="1">
    <source>
        <dbReference type="Pfam" id="PF00723"/>
    </source>
</evidence>
<dbReference type="Proteomes" id="UP001500879">
    <property type="component" value="Unassembled WGS sequence"/>
</dbReference>
<dbReference type="PANTHER" id="PTHR31616">
    <property type="entry name" value="TREHALASE"/>
    <property type="match status" value="1"/>
</dbReference>
<dbReference type="Gene3D" id="1.50.10.10">
    <property type="match status" value="1"/>
</dbReference>
<dbReference type="GO" id="GO:0016787">
    <property type="term" value="F:hydrolase activity"/>
    <property type="evidence" value="ECO:0007669"/>
    <property type="project" value="UniProtKB-KW"/>
</dbReference>
<organism evidence="3 4">
    <name type="scientific">Streptomyces luteireticuli</name>
    <dbReference type="NCBI Taxonomy" id="173858"/>
    <lineage>
        <taxon>Bacteria</taxon>
        <taxon>Bacillati</taxon>
        <taxon>Actinomycetota</taxon>
        <taxon>Actinomycetes</taxon>
        <taxon>Kitasatosporales</taxon>
        <taxon>Streptomycetaceae</taxon>
        <taxon>Streptomyces</taxon>
    </lineage>
</organism>
<reference evidence="4" key="1">
    <citation type="journal article" date="2019" name="Int. J. Syst. Evol. Microbiol.">
        <title>The Global Catalogue of Microorganisms (GCM) 10K type strain sequencing project: providing services to taxonomists for standard genome sequencing and annotation.</title>
        <authorList>
            <consortium name="The Broad Institute Genomics Platform"/>
            <consortium name="The Broad Institute Genome Sequencing Center for Infectious Disease"/>
            <person name="Wu L."/>
            <person name="Ma J."/>
        </authorList>
    </citation>
    <scope>NUCLEOTIDE SEQUENCE [LARGE SCALE GENOMIC DNA]</scope>
    <source>
        <strain evidence="4">JCM 4788</strain>
    </source>
</reference>
<sequence>MTYDSGPRHRDYLPIEDHGIIGDLHTVALVGADGTIDWCCLPRFDAPAVFGALLDARLGGHFRVTARDAERTRQMYMPDSNVLLTRFLGRSSVAELYDFMVPDHPSFPERGVRQIVRQVRVPRGRAVLEVCCRPAFDYARAPHSVTVTDHGAVFAAPGGALVLRSSVPLEPAGDGLEVRATVTLDPGSTLELAAQWTDVPAPPAPIDAHEAAVLLDSTLAYWDGWIRKSQYRGRYREGVERSALALKLLVHQPTGALVAAPTTSLPESPGGGRNWDYRYTWIRDAAFTLYALMRLGFTEEAAAFIDWLHQRCVEAPPGTGLHVLYGIDGRADLPESILGHLDGYRGSKPVRIGNAAARQTQLDIHGELMDSVYLYNKHGEPISYELWEALARQLEWLEKHWEEPDDGIWETRGGPQRFTYSALMTWVAFERALRIAQQRGMPAPVEQWRDNAAEAYRFVQERCWSPELGAYTQSADSRTLDASLLVMPLVKFSGPRDPRFRSTVRRIEEQLVSDSLVRRYRTEGCADGLPGDEGTFNLCSFWYVEALARAGRVGEARYIFEKMLTHASHLGLYAEEIGPAGEALGNFPQAFTHLALISAATNLDRAITAHQGTASARRCGG</sequence>
<keyword evidence="4" id="KW-1185">Reference proteome</keyword>
<feature type="domain" description="Trehalase-like N-terminal" evidence="2">
    <location>
        <begin position="13"/>
        <end position="187"/>
    </location>
</feature>
<comment type="caution">
    <text evidence="3">The sequence shown here is derived from an EMBL/GenBank/DDBJ whole genome shotgun (WGS) entry which is preliminary data.</text>
</comment>
<evidence type="ECO:0000313" key="3">
    <source>
        <dbReference type="EMBL" id="GAA0416459.1"/>
    </source>
</evidence>
<proteinExistence type="predicted"/>
<dbReference type="InterPro" id="IPR011613">
    <property type="entry name" value="GH15-like"/>
</dbReference>
<dbReference type="SUPFAM" id="SSF48208">
    <property type="entry name" value="Six-hairpin glycosidases"/>
    <property type="match status" value="1"/>
</dbReference>
<dbReference type="PANTHER" id="PTHR31616:SF0">
    <property type="entry name" value="GLUCAN 1,4-ALPHA-GLUCOSIDASE"/>
    <property type="match status" value="1"/>
</dbReference>
<dbReference type="EMBL" id="BAAABX010000048">
    <property type="protein sequence ID" value="GAA0416459.1"/>
    <property type="molecule type" value="Genomic_DNA"/>
</dbReference>
<dbReference type="InterPro" id="IPR012341">
    <property type="entry name" value="6hp_glycosidase-like_sf"/>
</dbReference>
<evidence type="ECO:0000259" key="2">
    <source>
        <dbReference type="Pfam" id="PF19291"/>
    </source>
</evidence>
<dbReference type="InterPro" id="IPR045582">
    <property type="entry name" value="Trehalase-like_N"/>
</dbReference>
<gene>
    <name evidence="3" type="ORF">GCM10010357_42330</name>
</gene>
<dbReference type="Pfam" id="PF19291">
    <property type="entry name" value="TREH_N"/>
    <property type="match status" value="1"/>
</dbReference>
<feature type="domain" description="GH15-like" evidence="1">
    <location>
        <begin position="233"/>
        <end position="600"/>
    </location>
</feature>
<dbReference type="InterPro" id="IPR008928">
    <property type="entry name" value="6-hairpin_glycosidase_sf"/>
</dbReference>
<evidence type="ECO:0000313" key="4">
    <source>
        <dbReference type="Proteomes" id="UP001500879"/>
    </source>
</evidence>
<protein>
    <submittedName>
        <fullName evidence="3">Glycoside hydrolase family 15 protein</fullName>
    </submittedName>
</protein>
<accession>A0ABP3IQH8</accession>
<dbReference type="Pfam" id="PF00723">
    <property type="entry name" value="Glyco_hydro_15"/>
    <property type="match status" value="1"/>
</dbReference>
<dbReference type="RefSeq" id="WP_344026712.1">
    <property type="nucleotide sequence ID" value="NZ_BAAABX010000048.1"/>
</dbReference>
<keyword evidence="3" id="KW-0378">Hydrolase</keyword>